<comment type="similarity">
    <text evidence="8">Belongs to the class I-like SAM-binding methyltransferase superfamily. RNA methyltransferase RlmE family. SPB1 subfamily.</text>
</comment>
<feature type="region of interest" description="Disordered" evidence="9">
    <location>
        <begin position="1544"/>
        <end position="1586"/>
    </location>
</feature>
<dbReference type="InterPro" id="IPR028589">
    <property type="entry name" value="SPB1-like"/>
</dbReference>
<feature type="coiled-coil region" evidence="8">
    <location>
        <begin position="1243"/>
        <end position="1277"/>
    </location>
</feature>
<comment type="caution">
    <text evidence="14">The sequence shown here is derived from an EMBL/GenBank/DDBJ whole genome shotgun (WGS) entry which is preliminary data.</text>
</comment>
<feature type="region of interest" description="Disordered" evidence="9">
    <location>
        <begin position="1296"/>
        <end position="1324"/>
    </location>
</feature>
<dbReference type="EMBL" id="PYFQ01000019">
    <property type="protein sequence ID" value="PSK34759.1"/>
    <property type="molecule type" value="Genomic_DNA"/>
</dbReference>
<evidence type="ECO:0000313" key="15">
    <source>
        <dbReference type="Proteomes" id="UP000241107"/>
    </source>
</evidence>
<dbReference type="Gene3D" id="3.40.50.150">
    <property type="entry name" value="Vaccinia Virus protein VP39"/>
    <property type="match status" value="1"/>
</dbReference>
<dbReference type="InterPro" id="IPR002877">
    <property type="entry name" value="RNA_MeTrfase_FtsJ_dom"/>
</dbReference>
<dbReference type="InterPro" id="IPR024576">
    <property type="entry name" value="rRNA_MeTfrase_Spb1_DUF3381"/>
</dbReference>
<feature type="domain" description="Pep3/Vps18 beta-propeller" evidence="11">
    <location>
        <begin position="2"/>
        <end position="267"/>
    </location>
</feature>
<dbReference type="GO" id="GO:0005730">
    <property type="term" value="C:nucleolus"/>
    <property type="evidence" value="ECO:0007669"/>
    <property type="project" value="UniProtKB-SubCell"/>
</dbReference>
<dbReference type="Proteomes" id="UP000241107">
    <property type="component" value="Unassembled WGS sequence"/>
</dbReference>
<dbReference type="Pfam" id="PF11861">
    <property type="entry name" value="DUF3381"/>
    <property type="match status" value="1"/>
</dbReference>
<evidence type="ECO:0000259" key="10">
    <source>
        <dbReference type="Pfam" id="PF01728"/>
    </source>
</evidence>
<keyword evidence="15" id="KW-1185">Reference proteome</keyword>
<gene>
    <name evidence="14" type="ORF">C7M61_004953</name>
</gene>
<feature type="binding site" evidence="8">
    <location>
        <position position="921"/>
    </location>
    <ligand>
        <name>S-adenosyl-L-methionine</name>
        <dbReference type="ChEBI" id="CHEBI:59789"/>
    </ligand>
</feature>
<dbReference type="GO" id="GO:0008650">
    <property type="term" value="F:rRNA (uridine-2'-O-)-methyltransferase activity"/>
    <property type="evidence" value="ECO:0007669"/>
    <property type="project" value="TreeGrafter"/>
</dbReference>
<accession>A0A2P7YFL5</accession>
<organism evidence="14 15">
    <name type="scientific">Candidozyma pseudohaemuli</name>
    <dbReference type="NCBI Taxonomy" id="418784"/>
    <lineage>
        <taxon>Eukaryota</taxon>
        <taxon>Fungi</taxon>
        <taxon>Dikarya</taxon>
        <taxon>Ascomycota</taxon>
        <taxon>Saccharomycotina</taxon>
        <taxon>Pichiomycetes</taxon>
        <taxon>Metschnikowiaceae</taxon>
        <taxon>Candidozyma</taxon>
    </lineage>
</organism>
<dbReference type="Pfam" id="PF05131">
    <property type="entry name" value="Pep3_Vps18"/>
    <property type="match status" value="1"/>
</dbReference>
<name>A0A2P7YFL5_9ASCO</name>
<dbReference type="Pfam" id="PF07780">
    <property type="entry name" value="Spb1_C"/>
    <property type="match status" value="1"/>
</dbReference>
<keyword evidence="7 8" id="KW-0539">Nucleus</keyword>
<dbReference type="SUPFAM" id="SSF53335">
    <property type="entry name" value="S-adenosyl-L-methionine-dependent methyltransferases"/>
    <property type="match status" value="1"/>
</dbReference>
<dbReference type="GeneID" id="36568340"/>
<evidence type="ECO:0000256" key="7">
    <source>
        <dbReference type="ARBA" id="ARBA00023242"/>
    </source>
</evidence>
<dbReference type="STRING" id="418784.A0A2P7YFL5"/>
<feature type="binding site" evidence="8">
    <location>
        <position position="862"/>
    </location>
    <ligand>
        <name>S-adenosyl-L-methionine</name>
        <dbReference type="ChEBI" id="CHEBI:59789"/>
    </ligand>
</feature>
<dbReference type="InterPro" id="IPR050082">
    <property type="entry name" value="RNA_methyltr_RlmE"/>
</dbReference>
<keyword evidence="3 8" id="KW-0698">rRNA processing</keyword>
<evidence type="ECO:0000256" key="2">
    <source>
        <dbReference type="ARBA" id="ARBA00022517"/>
    </source>
</evidence>
<keyword evidence="6 8" id="KW-0949">S-adenosyl-L-methionine</keyword>
<feature type="binding site" evidence="8">
    <location>
        <position position="896"/>
    </location>
    <ligand>
        <name>S-adenosyl-L-methionine</name>
        <dbReference type="ChEBI" id="CHEBI:59789"/>
    </ligand>
</feature>
<dbReference type="OrthoDB" id="1287559at2759"/>
<dbReference type="PANTHER" id="PTHR10920">
    <property type="entry name" value="RIBOSOMAL RNA METHYLTRANSFERASE"/>
    <property type="match status" value="1"/>
</dbReference>
<evidence type="ECO:0000256" key="1">
    <source>
        <dbReference type="ARBA" id="ARBA00004604"/>
    </source>
</evidence>
<dbReference type="Pfam" id="PF01728">
    <property type="entry name" value="FtsJ"/>
    <property type="match status" value="1"/>
</dbReference>
<feature type="binding site" evidence="8">
    <location>
        <position position="880"/>
    </location>
    <ligand>
        <name>S-adenosyl-L-methionine</name>
        <dbReference type="ChEBI" id="CHEBI:59789"/>
    </ligand>
</feature>
<feature type="compositionally biased region" description="Basic and acidic residues" evidence="9">
    <location>
        <begin position="1132"/>
        <end position="1147"/>
    </location>
</feature>
<evidence type="ECO:0000256" key="6">
    <source>
        <dbReference type="ARBA" id="ARBA00022691"/>
    </source>
</evidence>
<dbReference type="InterPro" id="IPR029063">
    <property type="entry name" value="SAM-dependent_MTases_sf"/>
</dbReference>
<dbReference type="InterPro" id="IPR015507">
    <property type="entry name" value="rRNA-MeTfrase_E"/>
</dbReference>
<evidence type="ECO:0000259" key="13">
    <source>
        <dbReference type="Pfam" id="PF11861"/>
    </source>
</evidence>
<dbReference type="PANTHER" id="PTHR10920:SF13">
    <property type="entry name" value="PRE-RRNA 2'-O-RIBOSE RNA METHYLTRANSFERASE FTSJ3"/>
    <property type="match status" value="1"/>
</dbReference>
<feature type="domain" description="DUF3381" evidence="13">
    <location>
        <begin position="1038"/>
        <end position="1185"/>
    </location>
</feature>
<sequence length="1601" mass="183062">MRLPRQSPQDTVSGLWASLRATHLIIQVNHSLHFYLHESYTSFKALPKLNGLKIQNITFREDLPNSGVVELVSTTTNDCIFVVNIKPHTSENKRDDKLVKQVLKCKSEVVCVCVSTNESRVYVVSKSELAIYEPADFSHKLLVEVFASQPLILKHTLGENRSAVKLNEFHVLTGTSAFVSNDQEALLAPTSKWNGFNVTELLSFTTTRHHYIFIYKSDQIVIQDKLLMHPPIELSPNVMQGINGITSDPVKQTVWVYNDSSIYEIVVGNEHSSIWYGYYIMGRFDEALALLDEEPSNSNLETYKNFVKVKKGYSLLQKGGFGMDISQEENRKALSESQLRGVRNLACSMEPFEKVCLLLSKAHNHLESRTWHYELLIAYLREKLSLAKKERSKMKAVIIATWTLLLYSQEIAASKDKANVLLAREDHHHAKPELIEELKQFLDVNQSFLDPELVIEILLKADLDSVRMHYAVIRGEFEYILTFHLENGNWTAAIATLKKAIESEGSSGRELLYTTAPLLLQICPKVTVDTWAKTTGLQVRRLLPAILDYVRKHDHLPLPENHALNFLAGVTNESNCETAINAYLALIVRYPDDDQQRATKALLKAINHLRDCKSEVVYDKQLILRLAIQHGKLWPAVIIMIDDLQLYETSLKFALKHKDIRSAEYILRKFERNLTESAEYKRQTTSELQMSLSHLSDNDQNMRKRLWLVFAQFVMKHSAGDFMSLQNTYFERHLKNGSSRFEDRIRYLIDYAKETSRFKSPLNVKDLIALLPEQVEISQLKEEIVDSLDSHNDSIALLTSEMKELALISSNKGRLDRYYYLAKEKGYRARSSFKLIQINEKYGHFLEKSKVVVDLCAAPGSWCQVASNLCPMNSLIVGVDIVPMKPLPKCILFQSDITTEDCRSKLRGHLKTWKVDTFLHDGAPNVGLGWVQDAFTQSQLVLKALKLAVEHLIQGGTFVTKVFRSKDYNNLMWVFQQLFDKVEATKPPASRNVSAEIFVVCKGFKAPKKLDNRLLELTDVFEEIGKPKDNNEAKVFNPEKRTRKREGYEEGNNILFKEMDILEFIRDDEPINKLGELNKLAIPTKSSEWRMLCKLKLWSSELEECVSDLKVLGKKEFKRILKFRKNARKALQLDKAPESDSEEKPVLTEEEQISQELASLTEKQRQRRKREKKTANEVKQRELKRLQMNMLTDMSIGIDAANNASQSLFNLKAVKNTGAMESIADGKKTMILSDKGRNVDTLLDDEESVSLDSEKENDDLEAQLNALHDQFKQRKLERDANYRAKLNRGDLDEEKWDGITSDVDSDDSENDQLVMENSDSDDEDDEAISRMMEIRNSQSASLSKEAHAFYAVNPLIGNIDDSTLLSSLQNSEPGTSNVVQTDPESSEKIDFELVKGQFADNNERAEDNDMKEKHSSTVELDTAEAMTLAHQVALGQKNKHDLVNEGIHRYSFRDKDSLPDWFIEDEKRHSKIIKPITKEAAAAIKEKQKQLNSRPIKKILEAQGRKKMRAIKRLEKIKKKSDLINEDADKSERDKADEIQRMMRKLSKKETTRPKPTLVVAKGHNRGLSGRPKGVKGKYKMVDGVMKNEQRALRRIAKKHK</sequence>
<evidence type="ECO:0000256" key="3">
    <source>
        <dbReference type="ARBA" id="ARBA00022552"/>
    </source>
</evidence>
<keyword evidence="4 8" id="KW-0489">Methyltransferase</keyword>
<feature type="domain" description="Ribosomal RNA methyltransferase FtsJ" evidence="10">
    <location>
        <begin position="827"/>
        <end position="1004"/>
    </location>
</feature>
<evidence type="ECO:0000259" key="12">
    <source>
        <dbReference type="Pfam" id="PF07780"/>
    </source>
</evidence>
<dbReference type="HAMAP" id="MF_03163">
    <property type="entry name" value="RNA_methyltr_E_SPB1"/>
    <property type="match status" value="1"/>
</dbReference>
<comment type="subcellular location">
    <subcellularLocation>
        <location evidence="1 8">Nucleus</location>
        <location evidence="1 8">Nucleolus</location>
    </subcellularLocation>
</comment>
<reference evidence="14 15" key="1">
    <citation type="submission" date="2018-03" db="EMBL/GenBank/DDBJ databases">
        <title>Candida pseudohaemulonii genome assembly and annotation.</title>
        <authorList>
            <person name="Munoz J.F."/>
            <person name="Gade L.G."/>
            <person name="Chow N.A."/>
            <person name="Litvintseva A.P."/>
            <person name="Loparev V.N."/>
            <person name="Cuomo C.A."/>
        </authorList>
    </citation>
    <scope>NUCLEOTIDE SEQUENCE [LARGE SCALE GENOMIC DNA]</scope>
    <source>
        <strain evidence="14 15">B12108</strain>
    </source>
</reference>
<evidence type="ECO:0000259" key="11">
    <source>
        <dbReference type="Pfam" id="PF05131"/>
    </source>
</evidence>
<protein>
    <submittedName>
        <fullName evidence="14">Ribosomal RNA large subunit methyltransferase J</fullName>
    </submittedName>
</protein>
<evidence type="ECO:0000256" key="8">
    <source>
        <dbReference type="HAMAP-Rule" id="MF_03163"/>
    </source>
</evidence>
<dbReference type="HAMAP" id="MF_01547">
    <property type="entry name" value="RNA_methyltr_E"/>
    <property type="match status" value="1"/>
</dbReference>
<keyword evidence="5 8" id="KW-0808">Transferase</keyword>
<keyword evidence="2 8" id="KW-0690">Ribosome biogenesis</keyword>
<dbReference type="GO" id="GO:0030687">
    <property type="term" value="C:preribosome, large subunit precursor"/>
    <property type="evidence" value="ECO:0007669"/>
    <property type="project" value="TreeGrafter"/>
</dbReference>
<evidence type="ECO:0000256" key="5">
    <source>
        <dbReference type="ARBA" id="ARBA00022679"/>
    </source>
</evidence>
<dbReference type="GO" id="GO:0000466">
    <property type="term" value="P:maturation of 5.8S rRNA from tricistronic rRNA transcript (SSU-rRNA, 5.8S rRNA, LSU-rRNA)"/>
    <property type="evidence" value="ECO:0007669"/>
    <property type="project" value="TreeGrafter"/>
</dbReference>
<evidence type="ECO:0000256" key="9">
    <source>
        <dbReference type="SAM" id="MobiDB-lite"/>
    </source>
</evidence>
<feature type="domain" description="Ribosomal RNA methyltransferase SPB1-like C-terminal" evidence="12">
    <location>
        <begin position="1385"/>
        <end position="1598"/>
    </location>
</feature>
<feature type="binding site" evidence="8">
    <location>
        <position position="860"/>
    </location>
    <ligand>
        <name>S-adenosyl-L-methionine</name>
        <dbReference type="ChEBI" id="CHEBI:59789"/>
    </ligand>
</feature>
<feature type="region of interest" description="Disordered" evidence="9">
    <location>
        <begin position="1132"/>
        <end position="1179"/>
    </location>
</feature>
<proteinExistence type="inferred from homology"/>
<dbReference type="InterPro" id="IPR012920">
    <property type="entry name" value="rRNA_MeTfrase_SPB1-like_C"/>
</dbReference>
<dbReference type="GO" id="GO:0016435">
    <property type="term" value="F:rRNA (guanine) methyltransferase activity"/>
    <property type="evidence" value="ECO:0007669"/>
    <property type="project" value="TreeGrafter"/>
</dbReference>
<dbReference type="RefSeq" id="XP_024711645.1">
    <property type="nucleotide sequence ID" value="XM_024860266.1"/>
</dbReference>
<evidence type="ECO:0000313" key="14">
    <source>
        <dbReference type="EMBL" id="PSK34759.1"/>
    </source>
</evidence>
<feature type="active site" description="Proton acceptor" evidence="8">
    <location>
        <position position="961"/>
    </location>
</feature>
<dbReference type="VEuPathDB" id="FungiDB:C7M61_004953"/>
<dbReference type="FunFam" id="3.40.50.150:FF:000004">
    <property type="entry name" value="AdoMet-dependent rRNA methyltransferase SPB1"/>
    <property type="match status" value="1"/>
</dbReference>
<dbReference type="GO" id="GO:0000463">
    <property type="term" value="P:maturation of LSU-rRNA from tricistronic rRNA transcript (SSU-rRNA, 5.8S rRNA, LSU-rRNA)"/>
    <property type="evidence" value="ECO:0007669"/>
    <property type="project" value="TreeGrafter"/>
</dbReference>
<evidence type="ECO:0000256" key="4">
    <source>
        <dbReference type="ARBA" id="ARBA00022603"/>
    </source>
</evidence>
<keyword evidence="8" id="KW-0175">Coiled coil</keyword>
<dbReference type="InterPro" id="IPR007810">
    <property type="entry name" value="Pep3/Vps18_beta-prop"/>
</dbReference>